<feature type="chain" id="PRO_5047052717" evidence="1">
    <location>
        <begin position="22"/>
        <end position="254"/>
    </location>
</feature>
<evidence type="ECO:0000313" key="2">
    <source>
        <dbReference type="EMBL" id="MBM6499582.1"/>
    </source>
</evidence>
<dbReference type="EMBL" id="JACSOD020000485">
    <property type="protein sequence ID" value="MBM6499582.1"/>
    <property type="molecule type" value="Genomic_DNA"/>
</dbReference>
<evidence type="ECO:0000313" key="3">
    <source>
        <dbReference type="Proteomes" id="UP000759529"/>
    </source>
</evidence>
<feature type="signal peptide" evidence="1">
    <location>
        <begin position="1"/>
        <end position="21"/>
    </location>
</feature>
<keyword evidence="3" id="KW-1185">Reference proteome</keyword>
<keyword evidence="1" id="KW-0732">Signal</keyword>
<dbReference type="RefSeq" id="WP_187657355.1">
    <property type="nucleotide sequence ID" value="NZ_JACSOD020000485.1"/>
</dbReference>
<protein>
    <submittedName>
        <fullName evidence="2">Uncharacterized protein</fullName>
    </submittedName>
</protein>
<accession>A0ABS2CX83</accession>
<name>A0ABS2CX83_9FLAO</name>
<proteinExistence type="predicted"/>
<organism evidence="2 3">
    <name type="scientific">Flavobacterium macrobrachii</name>
    <dbReference type="NCBI Taxonomy" id="591204"/>
    <lineage>
        <taxon>Bacteria</taxon>
        <taxon>Pseudomonadati</taxon>
        <taxon>Bacteroidota</taxon>
        <taxon>Flavobacteriia</taxon>
        <taxon>Flavobacteriales</taxon>
        <taxon>Flavobacteriaceae</taxon>
        <taxon>Flavobacterium</taxon>
    </lineage>
</organism>
<gene>
    <name evidence="2" type="ORF">H9X54_009765</name>
</gene>
<comment type="caution">
    <text evidence="2">The sequence shown here is derived from an EMBL/GenBank/DDBJ whole genome shotgun (WGS) entry which is preliminary data.</text>
</comment>
<sequence>MKRKITLTIAVAIMTTCTLLAQSKIQVPYFKTLSGNEICGSPDCNPTIGIWAPIKGGYLFDGDAKKVFGRKFKKGIFDNFPCSDRLPLDTEFKTLKSGTLNGTLDITKKSDFSSKVTADLIKIINQYADVSENVKADLLAELKRTVDAKSNATIELEYKIIQLENDFLDKEIEQCRQKLGKKEKVIIGLSVLTVSGTWNSNALKELFTNFEAKAEAFKALDAEAKLKYEQSKQKILSAKYEPFSLIFNVAYRMK</sequence>
<reference evidence="2 3" key="1">
    <citation type="submission" date="2021-02" db="EMBL/GenBank/DDBJ databases">
        <authorList>
            <person name="Jung H.S."/>
            <person name="Chun B.H."/>
            <person name="Jeon C.O."/>
        </authorList>
    </citation>
    <scope>NUCLEOTIDE SEQUENCE [LARGE SCALE GENOMIC DNA]</scope>
    <source>
        <strain evidence="2 3">LMG 25203</strain>
    </source>
</reference>
<dbReference type="Proteomes" id="UP000759529">
    <property type="component" value="Unassembled WGS sequence"/>
</dbReference>
<evidence type="ECO:0000256" key="1">
    <source>
        <dbReference type="SAM" id="SignalP"/>
    </source>
</evidence>